<dbReference type="InterPro" id="IPR004823">
    <property type="entry name" value="TAF_TATA-bd_Histone-like_dom"/>
</dbReference>
<dbReference type="GO" id="GO:0005634">
    <property type="term" value="C:nucleus"/>
    <property type="evidence" value="ECO:0007669"/>
    <property type="project" value="UniProtKB-SubCell"/>
</dbReference>
<feature type="domain" description="TATA box binding protein associated factor (TAF) histone-like fold" evidence="13">
    <location>
        <begin position="431"/>
        <end position="496"/>
    </location>
</feature>
<accession>A0A0D6M169</accession>
<dbReference type="SMART" id="SM00417">
    <property type="entry name" value="H4"/>
    <property type="match status" value="1"/>
</dbReference>
<evidence type="ECO:0000256" key="11">
    <source>
        <dbReference type="RuleBase" id="RU000528"/>
    </source>
</evidence>
<gene>
    <name evidence="14" type="ORF">ANCCEY_03067</name>
</gene>
<dbReference type="Proteomes" id="UP000054495">
    <property type="component" value="Unassembled WGS sequence"/>
</dbReference>
<comment type="function">
    <text evidence="1 11">Core component of nucleosome. Nucleosomes wrap and compact DNA into chromatin, limiting DNA accessibility to the cellular machineries which require DNA as a template. Histones thereby play a central role in transcription regulation, DNA repair, DNA replication and chromosomal stability. DNA accessibility is regulated via a complex set of post-translational modifications of histones, also called histone code, and nucleosome remodeling.</text>
</comment>
<dbReference type="EMBL" id="KE124827">
    <property type="protein sequence ID" value="EPB77799.1"/>
    <property type="molecule type" value="Genomic_DNA"/>
</dbReference>
<keyword evidence="8 11" id="KW-0238">DNA-binding</keyword>
<dbReference type="SMART" id="SM00198">
    <property type="entry name" value="SCP"/>
    <property type="match status" value="2"/>
</dbReference>
<dbReference type="Pfam" id="PF00188">
    <property type="entry name" value="CAP"/>
    <property type="match status" value="2"/>
</dbReference>
<dbReference type="GO" id="GO:0046982">
    <property type="term" value="F:protein heterodimerization activity"/>
    <property type="evidence" value="ECO:0007669"/>
    <property type="project" value="InterPro"/>
</dbReference>
<dbReference type="AlphaFoldDB" id="A0A0D6M169"/>
<dbReference type="InterPro" id="IPR014044">
    <property type="entry name" value="CAP_dom"/>
</dbReference>
<dbReference type="Gene3D" id="1.10.20.10">
    <property type="entry name" value="Histone, subunit A"/>
    <property type="match status" value="1"/>
</dbReference>
<dbReference type="InterPro" id="IPR009072">
    <property type="entry name" value="Histone-fold"/>
</dbReference>
<dbReference type="GO" id="GO:0003677">
    <property type="term" value="F:DNA binding"/>
    <property type="evidence" value="ECO:0007669"/>
    <property type="project" value="UniProtKB-KW"/>
</dbReference>
<sequence length="506" mass="58264">MEKDEELHFLEDKLRMQRVRFALMIIASVAVQRSMALVADELERVELLTHGLEEWVEEGSGLSDEDQQRGPNPLIPVDRYSDSCANSVMTLKHRNYILYNHNRLRSKLAQGRQPNKEGMMGSGKNIYLLKWDCDLERMARRWSQACPSFPMAYTRNPSGSQLVKEFDMNWQGINATQHIDDAMRSWWLEYKKNGNVDFKNRYSSAQNYYGWANMAKGKTTRIGCSYWICDLQRAIFTCVYNAKCIPSLGLCQGPDIPEDRTKNEMCGGVEASMTDYARTTVLELHNFYRSRLARGLEFNGEINTTQPGARNMIKLEYDCRLEKYAQEWADKCTFEHSNSWERPNQGQNLYMTTIRNWETTSLLHTAMEIWWRELEEHGMPADAILSESVWDQKGRLIGHFTQMTAISGPSGKGLGKCASKRHKKYRSEPIQGITKPAIRRLARRAGVKRISGLIYAETRDVLRTFLSCVIRDAVTYCEHAKRNTVTAMDVVYALKRQGRTLYGFGG</sequence>
<feature type="domain" description="SCP" evidence="12">
    <location>
        <begin position="92"/>
        <end position="247"/>
    </location>
</feature>
<dbReference type="InterPro" id="IPR035940">
    <property type="entry name" value="CAP_sf"/>
</dbReference>
<comment type="similarity">
    <text evidence="4 11">Belongs to the histone H4 family.</text>
</comment>
<dbReference type="Gene3D" id="3.40.33.10">
    <property type="entry name" value="CAP"/>
    <property type="match status" value="2"/>
</dbReference>
<feature type="domain" description="SCP" evidence="12">
    <location>
        <begin position="276"/>
        <end position="428"/>
    </location>
</feature>
<evidence type="ECO:0000256" key="6">
    <source>
        <dbReference type="ARBA" id="ARBA00020836"/>
    </source>
</evidence>
<dbReference type="GO" id="GO:0000786">
    <property type="term" value="C:nucleosome"/>
    <property type="evidence" value="ECO:0007669"/>
    <property type="project" value="UniProtKB-KW"/>
</dbReference>
<evidence type="ECO:0000256" key="2">
    <source>
        <dbReference type="ARBA" id="ARBA00004123"/>
    </source>
</evidence>
<evidence type="ECO:0000259" key="13">
    <source>
        <dbReference type="SMART" id="SM00803"/>
    </source>
</evidence>
<keyword evidence="9 11" id="KW-0539">Nucleus</keyword>
<keyword evidence="7 11" id="KW-0158">Chromosome</keyword>
<keyword evidence="10 11" id="KW-0544">Nucleosome core</keyword>
<dbReference type="SMART" id="SM00803">
    <property type="entry name" value="TAF"/>
    <property type="match status" value="1"/>
</dbReference>
<protein>
    <recommendedName>
        <fullName evidence="6 11">Histone H4</fullName>
    </recommendedName>
</protein>
<dbReference type="CDD" id="cd05380">
    <property type="entry name" value="CAP_euk"/>
    <property type="match status" value="2"/>
</dbReference>
<name>A0A0D6M169_9BILA</name>
<evidence type="ECO:0000259" key="12">
    <source>
        <dbReference type="SMART" id="SM00198"/>
    </source>
</evidence>
<dbReference type="GO" id="GO:0030527">
    <property type="term" value="F:structural constituent of chromatin"/>
    <property type="evidence" value="ECO:0007669"/>
    <property type="project" value="InterPro"/>
</dbReference>
<dbReference type="PRINTS" id="PR00623">
    <property type="entry name" value="HISTONEH4"/>
</dbReference>
<organism evidence="14 15">
    <name type="scientific">Ancylostoma ceylanicum</name>
    <dbReference type="NCBI Taxonomy" id="53326"/>
    <lineage>
        <taxon>Eukaryota</taxon>
        <taxon>Metazoa</taxon>
        <taxon>Ecdysozoa</taxon>
        <taxon>Nematoda</taxon>
        <taxon>Chromadorea</taxon>
        <taxon>Rhabditida</taxon>
        <taxon>Rhabditina</taxon>
        <taxon>Rhabditomorpha</taxon>
        <taxon>Strongyloidea</taxon>
        <taxon>Ancylostomatidae</taxon>
        <taxon>Ancylostomatinae</taxon>
        <taxon>Ancylostoma</taxon>
    </lineage>
</organism>
<dbReference type="InterPro" id="IPR001951">
    <property type="entry name" value="Histone_H4"/>
</dbReference>
<evidence type="ECO:0000256" key="3">
    <source>
        <dbReference type="ARBA" id="ARBA00004286"/>
    </source>
</evidence>
<evidence type="ECO:0000256" key="5">
    <source>
        <dbReference type="ARBA" id="ARBA00011538"/>
    </source>
</evidence>
<evidence type="ECO:0000313" key="15">
    <source>
        <dbReference type="Proteomes" id="UP000054495"/>
    </source>
</evidence>
<evidence type="ECO:0000256" key="8">
    <source>
        <dbReference type="ARBA" id="ARBA00023125"/>
    </source>
</evidence>
<evidence type="ECO:0000313" key="14">
    <source>
        <dbReference type="EMBL" id="EPB77799.1"/>
    </source>
</evidence>
<evidence type="ECO:0000256" key="4">
    <source>
        <dbReference type="ARBA" id="ARBA00006564"/>
    </source>
</evidence>
<evidence type="ECO:0000256" key="7">
    <source>
        <dbReference type="ARBA" id="ARBA00022454"/>
    </source>
</evidence>
<evidence type="ECO:0000256" key="10">
    <source>
        <dbReference type="ARBA" id="ARBA00023269"/>
    </source>
</evidence>
<dbReference type="SUPFAM" id="SSF47113">
    <property type="entry name" value="Histone-fold"/>
    <property type="match status" value="1"/>
</dbReference>
<keyword evidence="15" id="KW-1185">Reference proteome</keyword>
<dbReference type="PANTHER" id="PTHR10484">
    <property type="entry name" value="HISTONE H4"/>
    <property type="match status" value="1"/>
</dbReference>
<dbReference type="CDD" id="cd22912">
    <property type="entry name" value="HFD_H4"/>
    <property type="match status" value="1"/>
</dbReference>
<comment type="subunit">
    <text evidence="5 11">The nucleosome is a histone octamer containing two molecules each of H2A, H2B, H3 and H4 assembled in one H3-H4 heterotetramer and two H2A-H2B heterodimers. The octamer wraps approximately 147 bp of DNA.</text>
</comment>
<dbReference type="SUPFAM" id="SSF55797">
    <property type="entry name" value="PR-1-like"/>
    <property type="match status" value="2"/>
</dbReference>
<dbReference type="FunFam" id="1.10.20.10:FF:000012">
    <property type="entry name" value="Histone H4"/>
    <property type="match status" value="1"/>
</dbReference>
<reference evidence="14 15" key="1">
    <citation type="submission" date="2013-05" db="EMBL/GenBank/DDBJ databases">
        <title>Draft genome of the parasitic nematode Anyclostoma ceylanicum.</title>
        <authorList>
            <person name="Mitreva M."/>
        </authorList>
    </citation>
    <scope>NUCLEOTIDE SEQUENCE [LARGE SCALE GENOMIC DNA]</scope>
</reference>
<evidence type="ECO:0000256" key="1">
    <source>
        <dbReference type="ARBA" id="ARBA00002001"/>
    </source>
</evidence>
<proteinExistence type="inferred from homology"/>
<comment type="subcellular location">
    <subcellularLocation>
        <location evidence="3">Chromosome</location>
    </subcellularLocation>
    <subcellularLocation>
        <location evidence="2">Nucleus</location>
    </subcellularLocation>
</comment>
<evidence type="ECO:0000256" key="9">
    <source>
        <dbReference type="ARBA" id="ARBA00023242"/>
    </source>
</evidence>